<keyword evidence="2 6" id="KW-0349">Heme</keyword>
<evidence type="ECO:0000256" key="6">
    <source>
        <dbReference type="PIRSR" id="PIRSR602322-1"/>
    </source>
</evidence>
<evidence type="ECO:0000313" key="7">
    <source>
        <dbReference type="EMBL" id="ABA88872.2"/>
    </source>
</evidence>
<feature type="binding site" description="axial binding residue" evidence="6">
    <location>
        <position position="49"/>
    </location>
    <ligand>
        <name>heme c</name>
        <dbReference type="ChEBI" id="CHEBI:61717"/>
        <label>1</label>
    </ligand>
    <ligandPart>
        <name>Fe</name>
        <dbReference type="ChEBI" id="CHEBI:18248"/>
    </ligandPart>
</feature>
<dbReference type="HOGENOM" id="CLU_2288858_0_0_7"/>
<keyword evidence="8" id="KW-1185">Reference proteome</keyword>
<evidence type="ECO:0000256" key="5">
    <source>
        <dbReference type="ARBA" id="ARBA00023004"/>
    </source>
</evidence>
<evidence type="ECO:0000256" key="3">
    <source>
        <dbReference type="ARBA" id="ARBA00022723"/>
    </source>
</evidence>
<sequence>MNKLLIICALTTCLMACKQADWDNRDPVPTPYQASNIGQNGKDDIRFPHSRHASIFACNICHRDNIAKIRLDQQQGHGRCLDCHRNKGRGPTDCGGCHIHE</sequence>
<gene>
    <name evidence="7" type="primary">ppcA</name>
    <name evidence="7" type="ordered locus">Pcar_1628</name>
</gene>
<keyword evidence="1" id="KW-0813">Transport</keyword>
<dbReference type="InterPro" id="IPR002322">
    <property type="entry name" value="Cyt_c_III"/>
</dbReference>
<keyword evidence="3 6" id="KW-0479">Metal-binding</keyword>
<proteinExistence type="predicted"/>
<dbReference type="SUPFAM" id="SSF48695">
    <property type="entry name" value="Multiheme cytochromes"/>
    <property type="match status" value="1"/>
</dbReference>
<reference evidence="7 8" key="2">
    <citation type="journal article" date="2012" name="BMC Genomics">
        <title>The genome of Pelobacter carbinolicus reveals surprising metabolic capabilities and physiological features.</title>
        <authorList>
            <person name="Aklujkar M."/>
            <person name="Haveman S.A."/>
            <person name="Didonato R.Jr."/>
            <person name="Chertkov O."/>
            <person name="Han C.S."/>
            <person name="Land M.L."/>
            <person name="Brown P."/>
            <person name="Lovley D.R."/>
        </authorList>
    </citation>
    <scope>NUCLEOTIDE SEQUENCE [LARGE SCALE GENOMIC DNA]</scope>
    <source>
        <strain evidence="8">DSM 2380 / NBRC 103641 / GraBd1</strain>
    </source>
</reference>
<dbReference type="Proteomes" id="UP000002534">
    <property type="component" value="Chromosome"/>
</dbReference>
<feature type="binding site" description="axial binding residue" evidence="6">
    <location>
        <position position="52"/>
    </location>
    <ligand>
        <name>heme c</name>
        <dbReference type="ChEBI" id="CHEBI:61717"/>
        <label>1</label>
    </ligand>
    <ligandPart>
        <name>Fe</name>
        <dbReference type="ChEBI" id="CHEBI:18248"/>
    </ligandPart>
</feature>
<dbReference type="OrthoDB" id="5421852at2"/>
<evidence type="ECO:0000256" key="4">
    <source>
        <dbReference type="ARBA" id="ARBA00022982"/>
    </source>
</evidence>
<feature type="binding site" description="axial binding residue" evidence="6">
    <location>
        <position position="62"/>
    </location>
    <ligand>
        <name>heme c</name>
        <dbReference type="ChEBI" id="CHEBI:61717"/>
        <label>1</label>
    </ligand>
    <ligandPart>
        <name>Fe</name>
        <dbReference type="ChEBI" id="CHEBI:18248"/>
    </ligandPart>
</feature>
<name>Q3A435_SYNC1</name>
<accession>Q3A435</accession>
<dbReference type="GO" id="GO:0046872">
    <property type="term" value="F:metal ion binding"/>
    <property type="evidence" value="ECO:0007669"/>
    <property type="project" value="UniProtKB-KW"/>
</dbReference>
<organism evidence="7 8">
    <name type="scientific">Syntrophotalea carbinolica (strain DSM 2380 / NBRC 103641 / GraBd1)</name>
    <name type="common">Pelobacter carbinolicus</name>
    <dbReference type="NCBI Taxonomy" id="338963"/>
    <lineage>
        <taxon>Bacteria</taxon>
        <taxon>Pseudomonadati</taxon>
        <taxon>Thermodesulfobacteriota</taxon>
        <taxon>Desulfuromonadia</taxon>
        <taxon>Desulfuromonadales</taxon>
        <taxon>Syntrophotaleaceae</taxon>
        <taxon>Syntrophotalea</taxon>
    </lineage>
</organism>
<evidence type="ECO:0000313" key="8">
    <source>
        <dbReference type="Proteomes" id="UP000002534"/>
    </source>
</evidence>
<reference evidence="8" key="1">
    <citation type="submission" date="2005-10" db="EMBL/GenBank/DDBJ databases">
        <title>Complete sequence of Pelobacter carbinolicus DSM 2380.</title>
        <authorList>
            <person name="Copeland A."/>
            <person name="Lucas S."/>
            <person name="Lapidus A."/>
            <person name="Barry K."/>
            <person name="Detter J.C."/>
            <person name="Glavina T."/>
            <person name="Hammon N."/>
            <person name="Israni S."/>
            <person name="Pitluck S."/>
            <person name="Chertkov O."/>
            <person name="Schmutz J."/>
            <person name="Larimer F."/>
            <person name="Land M."/>
            <person name="Kyrpides N."/>
            <person name="Ivanova N."/>
            <person name="Richardson P."/>
        </authorList>
    </citation>
    <scope>NUCLEOTIDE SEQUENCE [LARGE SCALE GENOMIC DNA]</scope>
    <source>
        <strain evidence="8">DSM 2380 / NBRC 103641 / GraBd1</strain>
    </source>
</reference>
<dbReference type="EMBL" id="CP000142">
    <property type="protein sequence ID" value="ABA88872.2"/>
    <property type="molecule type" value="Genomic_DNA"/>
</dbReference>
<feature type="binding site" description="axial binding residue" evidence="6">
    <location>
        <position position="61"/>
    </location>
    <ligand>
        <name>heme c</name>
        <dbReference type="ChEBI" id="CHEBI:61717"/>
        <label>1</label>
    </ligand>
    <ligandPart>
        <name>Fe</name>
        <dbReference type="ChEBI" id="CHEBI:18248"/>
    </ligandPart>
</feature>
<evidence type="ECO:0000256" key="2">
    <source>
        <dbReference type="ARBA" id="ARBA00022617"/>
    </source>
</evidence>
<comment type="cofactor">
    <cofactor evidence="6">
        <name>heme c</name>
        <dbReference type="ChEBI" id="CHEBI:61717"/>
    </cofactor>
    <text evidence="6">Binds 4 heme c groups covalently per monomer.</text>
</comment>
<evidence type="ECO:0000256" key="1">
    <source>
        <dbReference type="ARBA" id="ARBA00022448"/>
    </source>
</evidence>
<keyword evidence="5 6" id="KW-0408">Iron</keyword>
<protein>
    <submittedName>
        <fullName evidence="7">Cytochrome c</fullName>
    </submittedName>
</protein>
<dbReference type="Gene3D" id="3.90.10.10">
    <property type="entry name" value="Cytochrome C3"/>
    <property type="match status" value="1"/>
</dbReference>
<dbReference type="AlphaFoldDB" id="Q3A435"/>
<dbReference type="PRINTS" id="PR00609">
    <property type="entry name" value="CYTOCHROMEC3"/>
</dbReference>
<feature type="binding site" description="axial binding residue" evidence="6">
    <location>
        <position position="58"/>
    </location>
    <ligand>
        <name>heme c</name>
        <dbReference type="ChEBI" id="CHEBI:61717"/>
        <label>1</label>
    </ligand>
    <ligandPart>
        <name>Fe</name>
        <dbReference type="ChEBI" id="CHEBI:18248"/>
    </ligandPart>
</feature>
<dbReference type="GO" id="GO:0009055">
    <property type="term" value="F:electron transfer activity"/>
    <property type="evidence" value="ECO:0007669"/>
    <property type="project" value="InterPro"/>
</dbReference>
<dbReference type="GO" id="GO:0020037">
    <property type="term" value="F:heme binding"/>
    <property type="evidence" value="ECO:0007669"/>
    <property type="project" value="InterPro"/>
</dbReference>
<dbReference type="KEGG" id="pca:Pcar_1628"/>
<dbReference type="InterPro" id="IPR036280">
    <property type="entry name" value="Multihaem_cyt_sf"/>
</dbReference>
<keyword evidence="4" id="KW-0249">Electron transport</keyword>